<feature type="domain" description="Beta-lactamase-related" evidence="1">
    <location>
        <begin position="44"/>
        <end position="329"/>
    </location>
</feature>
<dbReference type="EMBL" id="LT899436">
    <property type="protein sequence ID" value="SNR14799.1"/>
    <property type="molecule type" value="Genomic_DNA"/>
</dbReference>
<sequence length="443" mass="50114">MKKSIFFLVGFLCVFFTWSQSENLAEIDKLFTDLALENKAIGTISIFKNGNEVFNKSTGFISVEDKLEANAYSNYRIASITKTYTATIILQLISEKKLTLNTKLSAFFPKVPNSENIRIQDMLYHRSGLFNVTEIKDFSTWIADYRTREEMLEKIQGTTSVFNPDSKASYSNTNFILLSYVAEEIEKKPYAKIFEERIADALDLDHTYLGKDIAVKDNGAKSYYFENDKWNPVELITNINGPIGAGGIVSTATEVNIFFDRLFSGKLLFDNFLKQMTTPKEGLGMGLSIFQYRGMNLYGHNGSIDGFRSIAGYIPSKKVGFTITCNGVNKISLSNLIFKVLDLYFKNDPSMQSNSLVKLKAEDLEPFLGVYGGETFPFKITFTKEKNTLMAQATGQPIFNLIALKKNVFKYDAMGILFNFNKKDNTVLVKFQGKEHVLKKEKV</sequence>
<dbReference type="InterPro" id="IPR001466">
    <property type="entry name" value="Beta-lactam-related"/>
</dbReference>
<organism evidence="2 3">
    <name type="scientific">Tenacibaculum jejuense</name>
    <dbReference type="NCBI Taxonomy" id="584609"/>
    <lineage>
        <taxon>Bacteria</taxon>
        <taxon>Pseudomonadati</taxon>
        <taxon>Bacteroidota</taxon>
        <taxon>Flavobacteriia</taxon>
        <taxon>Flavobacteriales</taxon>
        <taxon>Flavobacteriaceae</taxon>
        <taxon>Tenacibaculum</taxon>
    </lineage>
</organism>
<reference evidence="2 3" key="1">
    <citation type="submission" date="2017-07" db="EMBL/GenBank/DDBJ databases">
        <authorList>
            <person name="Sun Z.S."/>
            <person name="Albrecht U."/>
            <person name="Echele G."/>
            <person name="Lee C.C."/>
        </authorList>
    </citation>
    <scope>NUCLEOTIDE SEQUENCE [LARGE SCALE GENOMIC DNA]</scope>
    <source>
        <strain evidence="3">type strain: KCTC 22618</strain>
    </source>
</reference>
<evidence type="ECO:0000313" key="2">
    <source>
        <dbReference type="EMBL" id="SNR14799.1"/>
    </source>
</evidence>
<evidence type="ECO:0000313" key="3">
    <source>
        <dbReference type="Proteomes" id="UP000215214"/>
    </source>
</evidence>
<dbReference type="Pfam" id="PF00144">
    <property type="entry name" value="Beta-lactamase"/>
    <property type="match status" value="1"/>
</dbReference>
<keyword evidence="3" id="KW-1185">Reference proteome</keyword>
<dbReference type="InterPro" id="IPR012338">
    <property type="entry name" value="Beta-lactam/transpept-like"/>
</dbReference>
<dbReference type="OrthoDB" id="9793489at2"/>
<name>A0A238U6H1_9FLAO</name>
<dbReference type="RefSeq" id="WP_095070035.1">
    <property type="nucleotide sequence ID" value="NZ_LT899436.1"/>
</dbReference>
<dbReference type="AlphaFoldDB" id="A0A238U6H1"/>
<protein>
    <submittedName>
        <fullName evidence="2">Putative Penicillin-binding protein 4*, family S12</fullName>
    </submittedName>
</protein>
<dbReference type="SUPFAM" id="SSF56601">
    <property type="entry name" value="beta-lactamase/transpeptidase-like"/>
    <property type="match status" value="1"/>
</dbReference>
<dbReference type="PANTHER" id="PTHR46825:SF9">
    <property type="entry name" value="BETA-LACTAMASE-RELATED DOMAIN-CONTAINING PROTEIN"/>
    <property type="match status" value="1"/>
</dbReference>
<dbReference type="Gene3D" id="3.40.710.10">
    <property type="entry name" value="DD-peptidase/beta-lactamase superfamily"/>
    <property type="match status" value="1"/>
</dbReference>
<proteinExistence type="predicted"/>
<evidence type="ECO:0000259" key="1">
    <source>
        <dbReference type="Pfam" id="PF00144"/>
    </source>
</evidence>
<dbReference type="InterPro" id="IPR050491">
    <property type="entry name" value="AmpC-like"/>
</dbReference>
<dbReference type="Proteomes" id="UP000215214">
    <property type="component" value="Chromosome TJEJU"/>
</dbReference>
<dbReference type="PANTHER" id="PTHR46825">
    <property type="entry name" value="D-ALANYL-D-ALANINE-CARBOXYPEPTIDASE/ENDOPEPTIDASE AMPH"/>
    <property type="match status" value="1"/>
</dbReference>
<accession>A0A238U6H1</accession>
<gene>
    <name evidence="2" type="ORF">TJEJU_1042</name>
</gene>
<dbReference type="KEGG" id="tje:TJEJU_1042"/>